<dbReference type="Gene3D" id="3.50.50.60">
    <property type="entry name" value="FAD/NAD(P)-binding domain"/>
    <property type="match status" value="1"/>
</dbReference>
<dbReference type="OrthoDB" id="3647401at2"/>
<name>A0A4Y6PX97_PERCE</name>
<organism evidence="2 3">
    <name type="scientific">Persicimonas caeni</name>
    <dbReference type="NCBI Taxonomy" id="2292766"/>
    <lineage>
        <taxon>Bacteria</taxon>
        <taxon>Deltaproteobacteria</taxon>
        <taxon>Bradymonadales</taxon>
        <taxon>Bradymonadaceae</taxon>
        <taxon>Persicimonas</taxon>
    </lineage>
</organism>
<dbReference type="InterPro" id="IPR050407">
    <property type="entry name" value="Geranylgeranyl_reductase"/>
</dbReference>
<dbReference type="PANTHER" id="PTHR42685">
    <property type="entry name" value="GERANYLGERANYL DIPHOSPHATE REDUCTASE"/>
    <property type="match status" value="1"/>
</dbReference>
<reference evidence="2 3" key="1">
    <citation type="submission" date="2019-06" db="EMBL/GenBank/DDBJ databases">
        <title>Persicimonas caeni gen. nov., sp. nov., a predatory bacterium isolated from solar saltern.</title>
        <authorList>
            <person name="Wang S."/>
        </authorList>
    </citation>
    <scope>NUCLEOTIDE SEQUENCE [LARGE SCALE GENOMIC DNA]</scope>
    <source>
        <strain evidence="2 3">YN101</strain>
    </source>
</reference>
<dbReference type="SUPFAM" id="SSF51905">
    <property type="entry name" value="FAD/NAD(P)-binding domain"/>
    <property type="match status" value="1"/>
</dbReference>
<dbReference type="Proteomes" id="UP000315995">
    <property type="component" value="Chromosome"/>
</dbReference>
<dbReference type="PRINTS" id="PR00420">
    <property type="entry name" value="RNGMNOXGNASE"/>
</dbReference>
<proteinExistence type="predicted"/>
<accession>A0A4Y6PX97</accession>
<dbReference type="PANTHER" id="PTHR42685:SF19">
    <property type="entry name" value="POSSIBLE OXIDOREDUCTASE"/>
    <property type="match status" value="1"/>
</dbReference>
<sequence>MRDILIAGGGPAGLAAGIRAAQLGLDCAIIEPKPAPIDKACGEGLMPAALERLEALGVRDIDGHPFAGIRYVDAYDPARTATGDFARPGLGVRRTELHRRLSQAADRAGVERIQGHVDQVDQRASHVSAAGHLARYLIAADGLHSQIRRQLDVALEPRRPSRFGVRRHFRRPPWCDRVEVHWGSRGEAYVTPVGPETVGVAFLVPDGGRFDELLDHFPVLAARIHGAESVSKARGGGPFEQRVERRVVGRVLLVGDAAGYLDPLTGEGVALGVATACAAVEAIAADAPHAYERRYRSLTREYYWMTGLLLEISRRRWLHGTMIDMLDRVPPLFDGCLALLGGRARN</sequence>
<dbReference type="GO" id="GO:0071949">
    <property type="term" value="F:FAD binding"/>
    <property type="evidence" value="ECO:0007669"/>
    <property type="project" value="InterPro"/>
</dbReference>
<protein>
    <submittedName>
        <fullName evidence="2">FAD-binding protein</fullName>
    </submittedName>
</protein>
<gene>
    <name evidence="2" type="ORF">FIV42_19690</name>
</gene>
<dbReference type="RefSeq" id="WP_141199344.1">
    <property type="nucleotide sequence ID" value="NZ_CP041186.1"/>
</dbReference>
<dbReference type="AlphaFoldDB" id="A0A4Y6PX97"/>
<feature type="domain" description="FAD-binding" evidence="1">
    <location>
        <begin position="3"/>
        <end position="159"/>
    </location>
</feature>
<accession>A0A5B8Y832</accession>
<dbReference type="InterPro" id="IPR002938">
    <property type="entry name" value="FAD-bd"/>
</dbReference>
<evidence type="ECO:0000313" key="2">
    <source>
        <dbReference type="EMBL" id="QDG52883.1"/>
    </source>
</evidence>
<evidence type="ECO:0000313" key="3">
    <source>
        <dbReference type="Proteomes" id="UP000315995"/>
    </source>
</evidence>
<dbReference type="Pfam" id="PF01494">
    <property type="entry name" value="FAD_binding_3"/>
    <property type="match status" value="1"/>
</dbReference>
<dbReference type="InterPro" id="IPR036188">
    <property type="entry name" value="FAD/NAD-bd_sf"/>
</dbReference>
<evidence type="ECO:0000259" key="1">
    <source>
        <dbReference type="Pfam" id="PF01494"/>
    </source>
</evidence>
<keyword evidence="3" id="KW-1185">Reference proteome</keyword>
<dbReference type="EMBL" id="CP041186">
    <property type="protein sequence ID" value="QDG52883.1"/>
    <property type="molecule type" value="Genomic_DNA"/>
</dbReference>